<dbReference type="Gene3D" id="3.20.20.140">
    <property type="entry name" value="Metal-dependent hydrolases"/>
    <property type="match status" value="1"/>
</dbReference>
<feature type="domain" description="Amidohydrolase-related" evidence="2">
    <location>
        <begin position="311"/>
        <end position="406"/>
    </location>
</feature>
<keyword evidence="3" id="KW-0378">Hydrolase</keyword>
<evidence type="ECO:0000313" key="4">
    <source>
        <dbReference type="Proteomes" id="UP000005551"/>
    </source>
</evidence>
<keyword evidence="4" id="KW-1185">Reference proteome</keyword>
<dbReference type="InterPro" id="IPR032466">
    <property type="entry name" value="Metal_Hydrolase"/>
</dbReference>
<reference evidence="3 4" key="1">
    <citation type="submission" date="2012-05" db="EMBL/GenBank/DDBJ databases">
        <title>Genome sequence of Nitritalea halalkaliphila LW7.</title>
        <authorList>
            <person name="Jangir P.K."/>
            <person name="Singh A."/>
            <person name="Shivaji S."/>
            <person name="Sharma R."/>
        </authorList>
    </citation>
    <scope>NUCLEOTIDE SEQUENCE [LARGE SCALE GENOMIC DNA]</scope>
    <source>
        <strain evidence="3 4">LW7</strain>
    </source>
</reference>
<dbReference type="Proteomes" id="UP000005551">
    <property type="component" value="Unassembled WGS sequence"/>
</dbReference>
<sequence>MLAQSDPSAKRRVTASYLLKGGYVVTAPGRSPEALEIHIHEGLIEQVGKNLKVPTGTQTLQLDSLYIYAGFLDAASYAGVSTPPAGERPSNFDYTSPPDELAGISPWMDVTDFMDMRNQAIKDARKAGFTLGHMIPQGGMMPGKSALVVFGEEDRINSVRKEVTAVAKFRGARGMYPGTPLGVMAKFRDLYKNTELAARHERLFANAGNMQRPEVTKTQRALFPVVDQQLTVAFQVSNDLEARRAMRLQKELGFNLMLLGVDDVAYLVDELKAAKMRVVLKPALPKEPKAAGDDASEEVQARLDKVQEAYTQKVKQAATLADNGILFAFGTMETKAGEALPAIRKMVAAGLKEEAALAALTTNPARMLGVDNFIGRIEKGKLANFTISTAPIFSEEAQIKHVIADGFVYDYEVSQKKKASGNGQAAPGITGEWTYESTTPAGSGGGTMTISREGESYSGTITYDDPAGGGKASASMQNIEFNEGKLRFSFDVSAAGMELQVRVSGDVAGSNFTGTMNIADFGTFPLSAEKKPTL</sequence>
<protein>
    <submittedName>
        <fullName evidence="3">Amidohydrolase</fullName>
    </submittedName>
</protein>
<feature type="region of interest" description="Disordered" evidence="1">
    <location>
        <begin position="420"/>
        <end position="451"/>
    </location>
</feature>
<dbReference type="SUPFAM" id="SSF51556">
    <property type="entry name" value="Metallo-dependent hydrolases"/>
    <property type="match status" value="1"/>
</dbReference>
<gene>
    <name evidence="3" type="ORF">A3SI_04417</name>
</gene>
<dbReference type="InterPro" id="IPR051781">
    <property type="entry name" value="Metallo-dep_Hydrolase"/>
</dbReference>
<dbReference type="GO" id="GO:0016810">
    <property type="term" value="F:hydrolase activity, acting on carbon-nitrogen (but not peptide) bonds"/>
    <property type="evidence" value="ECO:0007669"/>
    <property type="project" value="InterPro"/>
</dbReference>
<dbReference type="PANTHER" id="PTHR43135:SF3">
    <property type="entry name" value="ALPHA-D-RIBOSE 1-METHYLPHOSPHONATE 5-TRIPHOSPHATE DIPHOSPHATASE"/>
    <property type="match status" value="1"/>
</dbReference>
<evidence type="ECO:0000256" key="1">
    <source>
        <dbReference type="SAM" id="MobiDB-lite"/>
    </source>
</evidence>
<comment type="caution">
    <text evidence="3">The sequence shown here is derived from an EMBL/GenBank/DDBJ whole genome shotgun (WGS) entry which is preliminary data.</text>
</comment>
<name>I5C888_9BACT</name>
<evidence type="ECO:0000313" key="3">
    <source>
        <dbReference type="EMBL" id="EIM78040.1"/>
    </source>
</evidence>
<dbReference type="SUPFAM" id="SSF51338">
    <property type="entry name" value="Composite domain of metallo-dependent hydrolases"/>
    <property type="match status" value="1"/>
</dbReference>
<proteinExistence type="predicted"/>
<dbReference type="AlphaFoldDB" id="I5C888"/>
<accession>I5C888</accession>
<dbReference type="STRING" id="1189621.A3SI_04417"/>
<dbReference type="EMBL" id="AJYA01000009">
    <property type="protein sequence ID" value="EIM78040.1"/>
    <property type="molecule type" value="Genomic_DNA"/>
</dbReference>
<evidence type="ECO:0000259" key="2">
    <source>
        <dbReference type="Pfam" id="PF01979"/>
    </source>
</evidence>
<dbReference type="Pfam" id="PF01979">
    <property type="entry name" value="Amidohydro_1"/>
    <property type="match status" value="1"/>
</dbReference>
<dbReference type="Gene3D" id="2.30.40.10">
    <property type="entry name" value="Urease, subunit C, domain 1"/>
    <property type="match status" value="1"/>
</dbReference>
<dbReference type="PANTHER" id="PTHR43135">
    <property type="entry name" value="ALPHA-D-RIBOSE 1-METHYLPHOSPHONATE 5-TRIPHOSPHATE DIPHOSPHATASE"/>
    <property type="match status" value="1"/>
</dbReference>
<organism evidence="3 4">
    <name type="scientific">Nitritalea halalkaliphila LW7</name>
    <dbReference type="NCBI Taxonomy" id="1189621"/>
    <lineage>
        <taxon>Bacteria</taxon>
        <taxon>Pseudomonadati</taxon>
        <taxon>Bacteroidota</taxon>
        <taxon>Cytophagia</taxon>
        <taxon>Cytophagales</taxon>
        <taxon>Cyclobacteriaceae</taxon>
        <taxon>Nitritalea</taxon>
    </lineage>
</organism>
<dbReference type="InterPro" id="IPR006680">
    <property type="entry name" value="Amidohydro-rel"/>
</dbReference>
<dbReference type="InterPro" id="IPR011059">
    <property type="entry name" value="Metal-dep_hydrolase_composite"/>
</dbReference>